<dbReference type="GO" id="GO:0008324">
    <property type="term" value="F:monoatomic cation transmembrane transporter activity"/>
    <property type="evidence" value="ECO:0007669"/>
    <property type="project" value="InterPro"/>
</dbReference>
<evidence type="ECO:0000313" key="10">
    <source>
        <dbReference type="EMBL" id="KFH41168.1"/>
    </source>
</evidence>
<dbReference type="InterPro" id="IPR027470">
    <property type="entry name" value="Cation_efflux_CTD"/>
</dbReference>
<feature type="transmembrane region" description="Helical" evidence="7">
    <location>
        <begin position="323"/>
        <end position="347"/>
    </location>
</feature>
<feature type="compositionally biased region" description="Polar residues" evidence="6">
    <location>
        <begin position="208"/>
        <end position="220"/>
    </location>
</feature>
<dbReference type="PANTHER" id="PTHR43840">
    <property type="entry name" value="MITOCHONDRIAL METAL TRANSPORTER 1-RELATED"/>
    <property type="match status" value="1"/>
</dbReference>
<dbReference type="AlphaFoldDB" id="A0A086SVN6"/>
<keyword evidence="11" id="KW-1185">Reference proteome</keyword>
<evidence type="ECO:0000259" key="9">
    <source>
        <dbReference type="Pfam" id="PF16916"/>
    </source>
</evidence>
<evidence type="ECO:0000256" key="4">
    <source>
        <dbReference type="ARBA" id="ARBA00022989"/>
    </source>
</evidence>
<feature type="compositionally biased region" description="Basic and acidic residues" evidence="6">
    <location>
        <begin position="57"/>
        <end position="73"/>
    </location>
</feature>
<evidence type="ECO:0000256" key="7">
    <source>
        <dbReference type="SAM" id="Phobius"/>
    </source>
</evidence>
<reference evidence="11" key="1">
    <citation type="journal article" date="2014" name="Genome Announc.">
        <title>Genome sequence and annotation of Acremonium chrysogenum, producer of the beta-lactam antibiotic cephalosporin C.</title>
        <authorList>
            <person name="Terfehr D."/>
            <person name="Dahlmann T.A."/>
            <person name="Specht T."/>
            <person name="Zadra I."/>
            <person name="Kuernsteiner H."/>
            <person name="Kueck U."/>
        </authorList>
    </citation>
    <scope>NUCLEOTIDE SEQUENCE [LARGE SCALE GENOMIC DNA]</scope>
    <source>
        <strain evidence="11">ATCC 11550 / CBS 779.69 / DSM 880 / IAM 14645 / JCM 23072 / IMI 49137</strain>
    </source>
</reference>
<dbReference type="FunFam" id="3.30.70.1350:FF:000004">
    <property type="entry name" value="Cation diffusion facilitator 10"/>
    <property type="match status" value="1"/>
</dbReference>
<dbReference type="GO" id="GO:0016020">
    <property type="term" value="C:membrane"/>
    <property type="evidence" value="ECO:0007669"/>
    <property type="project" value="UniProtKB-SubCell"/>
</dbReference>
<evidence type="ECO:0000313" key="11">
    <source>
        <dbReference type="Proteomes" id="UP000029964"/>
    </source>
</evidence>
<keyword evidence="3 7" id="KW-0812">Transmembrane</keyword>
<dbReference type="STRING" id="857340.A0A086SVN6"/>
<dbReference type="Proteomes" id="UP000029964">
    <property type="component" value="Unassembled WGS sequence"/>
</dbReference>
<feature type="domain" description="Cation efflux protein transmembrane" evidence="8">
    <location>
        <begin position="297"/>
        <end position="488"/>
    </location>
</feature>
<dbReference type="HOGENOM" id="CLU_013430_10_1_1"/>
<feature type="region of interest" description="Disordered" evidence="6">
    <location>
        <begin position="183"/>
        <end position="281"/>
    </location>
</feature>
<evidence type="ECO:0000256" key="3">
    <source>
        <dbReference type="ARBA" id="ARBA00022692"/>
    </source>
</evidence>
<evidence type="ECO:0000256" key="1">
    <source>
        <dbReference type="ARBA" id="ARBA00004141"/>
    </source>
</evidence>
<dbReference type="InterPro" id="IPR050291">
    <property type="entry name" value="CDF_Transporter"/>
</dbReference>
<dbReference type="SUPFAM" id="SSF160240">
    <property type="entry name" value="Cation efflux protein cytoplasmic domain-like"/>
    <property type="match status" value="1"/>
</dbReference>
<dbReference type="Pfam" id="PF16916">
    <property type="entry name" value="ZT_dimer"/>
    <property type="match status" value="1"/>
</dbReference>
<feature type="domain" description="Cation efflux protein cytoplasmic" evidence="9">
    <location>
        <begin position="514"/>
        <end position="571"/>
    </location>
</feature>
<dbReference type="InterPro" id="IPR058533">
    <property type="entry name" value="Cation_efflux_TM"/>
</dbReference>
<feature type="compositionally biased region" description="Acidic residues" evidence="6">
    <location>
        <begin position="252"/>
        <end position="261"/>
    </location>
</feature>
<comment type="caution">
    <text evidence="10">The sequence shown here is derived from an EMBL/GenBank/DDBJ whole genome shotgun (WGS) entry which is preliminary data.</text>
</comment>
<evidence type="ECO:0000256" key="5">
    <source>
        <dbReference type="ARBA" id="ARBA00023136"/>
    </source>
</evidence>
<feature type="transmembrane region" description="Helical" evidence="7">
    <location>
        <begin position="295"/>
        <end position="316"/>
    </location>
</feature>
<dbReference type="SUPFAM" id="SSF161111">
    <property type="entry name" value="Cation efflux protein transmembrane domain-like"/>
    <property type="match status" value="1"/>
</dbReference>
<organism evidence="10 11">
    <name type="scientific">Hapsidospora chrysogenum (strain ATCC 11550 / CBS 779.69 / DSM 880 / IAM 14645 / JCM 23072 / IMI 49137)</name>
    <name type="common">Acremonium chrysogenum</name>
    <dbReference type="NCBI Taxonomy" id="857340"/>
    <lineage>
        <taxon>Eukaryota</taxon>
        <taxon>Fungi</taxon>
        <taxon>Dikarya</taxon>
        <taxon>Ascomycota</taxon>
        <taxon>Pezizomycotina</taxon>
        <taxon>Sordariomycetes</taxon>
        <taxon>Hypocreomycetidae</taxon>
        <taxon>Hypocreales</taxon>
        <taxon>Bionectriaceae</taxon>
        <taxon>Hapsidospora</taxon>
    </lineage>
</organism>
<dbReference type="GO" id="GO:0030003">
    <property type="term" value="P:intracellular monoatomic cation homeostasis"/>
    <property type="evidence" value="ECO:0007669"/>
    <property type="project" value="UniProtKB-ARBA"/>
</dbReference>
<evidence type="ECO:0000256" key="6">
    <source>
        <dbReference type="SAM" id="MobiDB-lite"/>
    </source>
</evidence>
<dbReference type="Gene3D" id="1.20.1510.10">
    <property type="entry name" value="Cation efflux protein transmembrane domain"/>
    <property type="match status" value="1"/>
</dbReference>
<name>A0A086SVN6_HAPC1</name>
<dbReference type="Gene3D" id="3.30.70.1350">
    <property type="entry name" value="Cation efflux protein, cytoplasmic domain"/>
    <property type="match status" value="1"/>
</dbReference>
<feature type="region of interest" description="Disordered" evidence="6">
    <location>
        <begin position="52"/>
        <end position="73"/>
    </location>
</feature>
<keyword evidence="4 7" id="KW-1133">Transmembrane helix</keyword>
<feature type="transmembrane region" description="Helical" evidence="7">
    <location>
        <begin position="367"/>
        <end position="386"/>
    </location>
</feature>
<evidence type="ECO:0000256" key="2">
    <source>
        <dbReference type="ARBA" id="ARBA00022448"/>
    </source>
</evidence>
<dbReference type="InterPro" id="IPR002524">
    <property type="entry name" value="Cation_efflux"/>
</dbReference>
<dbReference type="FunFam" id="1.20.1510.10:FF:000005">
    <property type="entry name" value="Putative Cation diffusion facilitator 1"/>
    <property type="match status" value="1"/>
</dbReference>
<accession>A0A086SVN6</accession>
<feature type="transmembrane region" description="Helical" evidence="7">
    <location>
        <begin position="398"/>
        <end position="422"/>
    </location>
</feature>
<feature type="compositionally biased region" description="Pro residues" evidence="6">
    <location>
        <begin position="268"/>
        <end position="277"/>
    </location>
</feature>
<dbReference type="OrthoDB" id="78296at2759"/>
<dbReference type="InterPro" id="IPR036837">
    <property type="entry name" value="Cation_efflux_CTD_sf"/>
</dbReference>
<dbReference type="InterPro" id="IPR027469">
    <property type="entry name" value="Cation_efflux_TMD_sf"/>
</dbReference>
<dbReference type="NCBIfam" id="TIGR01297">
    <property type="entry name" value="CDF"/>
    <property type="match status" value="1"/>
</dbReference>
<dbReference type="Pfam" id="PF01545">
    <property type="entry name" value="Cation_efflux"/>
    <property type="match status" value="1"/>
</dbReference>
<feature type="compositionally biased region" description="Low complexity" evidence="6">
    <location>
        <begin position="192"/>
        <end position="207"/>
    </location>
</feature>
<dbReference type="PANTHER" id="PTHR43840:SF4">
    <property type="entry name" value="CDF DIVALENT METAL CATION TRANSPORTER (EUROFUNG)"/>
    <property type="match status" value="1"/>
</dbReference>
<protein>
    <submittedName>
        <fullName evidence="10">Metal tolerance protein-like protein</fullName>
    </submittedName>
</protein>
<dbReference type="EMBL" id="JPKY01000142">
    <property type="protein sequence ID" value="KFH41168.1"/>
    <property type="molecule type" value="Genomic_DNA"/>
</dbReference>
<dbReference type="GO" id="GO:0098771">
    <property type="term" value="P:inorganic ion homeostasis"/>
    <property type="evidence" value="ECO:0007669"/>
    <property type="project" value="UniProtKB-ARBA"/>
</dbReference>
<evidence type="ECO:0000259" key="8">
    <source>
        <dbReference type="Pfam" id="PF01545"/>
    </source>
</evidence>
<gene>
    <name evidence="10" type="ORF">ACRE_081200</name>
</gene>
<keyword evidence="5 7" id="KW-0472">Membrane</keyword>
<proteinExistence type="predicted"/>
<comment type="subcellular location">
    <subcellularLocation>
        <location evidence="1">Membrane</location>
        <topology evidence="1">Multi-pass membrane protein</topology>
    </subcellularLocation>
</comment>
<sequence>MASPAPVSPRPRRPSTPSFLVLSDDYPYHVPTRSGALASLIRTRSASSLSSIAGNRRVRDEEAGHLRHPDVRHHGDDEDLGRLLMDEERLNFLLHGTRARSKNLLGKSNPRYRWERYWKTEDELKDMSAPLRKYYMRTNELIEQYLYIDRLLDSTIPHELLNEYSAELEASAYRTIHVPATIPENEHSAGHSPSTPATITTATSNPSRSLSYGTDTPSANGSGGSVTAPPQKRTPKDIFRSSENLPLLQHDSDEESEDDENTSLLPTAPNPAGPKPNLPWLEDADLDSDSPIVTLAIWVNFIANAALLAGKIVVVISTPSMSVLASLVDAVLDFLSTAIVWITTRLISASQQDQYSYPVGRRRLEPVGVLVFSIIMITSFFQVALQSIQRLLGPDREVLELTIPALIIMITTIVIKGAVWVWCRMVKNSSVRALAEDAKTDVVFNTGSILFPIIGFYGRIWWLDALGGLLLSIFVVLQWSQTSAHHVRNLTGFSAQPDERNLLLYLTMRFATSIRRIQNLRAYHAGDKLFVEVDIVLDASMPLKDSHDLSEVLTYFLESVPIVDRAFVHVDYTSYNAPTHMLKQSSAATY</sequence>
<keyword evidence="2" id="KW-0813">Transport</keyword>